<dbReference type="InterPro" id="IPR018119">
    <property type="entry name" value="Strictosidine_synth_cons-reg"/>
</dbReference>
<reference evidence="5" key="1">
    <citation type="submission" date="2015-12" db="EMBL/GenBank/DDBJ databases">
        <title>De novo transcriptome assembly of four potential Pierce s Disease insect vectors from Arizona vineyards.</title>
        <authorList>
            <person name="Tassone E.E."/>
        </authorList>
    </citation>
    <scope>NUCLEOTIDE SEQUENCE</scope>
</reference>
<dbReference type="Gene3D" id="2.120.10.30">
    <property type="entry name" value="TolB, C-terminal domain"/>
    <property type="match status" value="1"/>
</dbReference>
<dbReference type="GO" id="GO:0012505">
    <property type="term" value="C:endomembrane system"/>
    <property type="evidence" value="ECO:0007669"/>
    <property type="project" value="TreeGrafter"/>
</dbReference>
<evidence type="ECO:0000256" key="2">
    <source>
        <dbReference type="ARBA" id="ARBA00022553"/>
    </source>
</evidence>
<evidence type="ECO:0000313" key="6">
    <source>
        <dbReference type="EMBL" id="JAS08346.1"/>
    </source>
</evidence>
<dbReference type="Pfam" id="PF20067">
    <property type="entry name" value="SSL_N"/>
    <property type="match status" value="1"/>
</dbReference>
<keyword evidence="3" id="KW-0325">Glycoprotein</keyword>
<sequence>MGVINTAISGLKAIVGVLIFISFVPSLPPNVKYDSYVVKPILPLKGVLSINDKLNNVEQMFKNEMKGPEAFLVYNNELYTGIHGGFVVKIVNDKMVPVVKFGNKCEGFYEESICGRPLGLFIDIKEQLYVVDSYFGIYRHNLTSGESERLVAADDNIEGKATKLLNSVAVSKDGIIYYTLSSTHFTLEDGLYTTLGSGSGRVIKYDPVTKSSEVLLEDLHFANGILISDDEHFLLIAETMRSRLIRFYLKGPKKGTHDIFVDGLPGLPDNLQKDNKGGFISPLVFPVDENNPCIFQQLSEYPYVRRFLGRLLFLLELPFAAIQQFYPNYYTAIAKHWIGHFESLDVLLGKPTRITVLFINKDGKITKSLHGTDMKISGISDFIEWNGYYYLGSPFNTFLGRVKAI</sequence>
<dbReference type="SUPFAM" id="SSF63829">
    <property type="entry name" value="Calcium-dependent phosphotriesterase"/>
    <property type="match status" value="1"/>
</dbReference>
<evidence type="ECO:0000259" key="4">
    <source>
        <dbReference type="Pfam" id="PF03088"/>
    </source>
</evidence>
<name>A0A1B6C3Z5_9HEMI</name>
<accession>A0A1B6C3Z5</accession>
<keyword evidence="2" id="KW-0597">Phosphoprotein</keyword>
<proteinExistence type="inferred from homology"/>
<dbReference type="EMBL" id="GEDC01028952">
    <property type="protein sequence ID" value="JAS08346.1"/>
    <property type="molecule type" value="Transcribed_RNA"/>
</dbReference>
<dbReference type="PANTHER" id="PTHR10426">
    <property type="entry name" value="STRICTOSIDINE SYNTHASE-RELATED"/>
    <property type="match status" value="1"/>
</dbReference>
<protein>
    <recommendedName>
        <fullName evidence="4">Strictosidine synthase conserved region domain-containing protein</fullName>
    </recommendedName>
</protein>
<organism evidence="5">
    <name type="scientific">Clastoptera arizonana</name>
    <name type="common">Arizona spittle bug</name>
    <dbReference type="NCBI Taxonomy" id="38151"/>
    <lineage>
        <taxon>Eukaryota</taxon>
        <taxon>Metazoa</taxon>
        <taxon>Ecdysozoa</taxon>
        <taxon>Arthropoda</taxon>
        <taxon>Hexapoda</taxon>
        <taxon>Insecta</taxon>
        <taxon>Pterygota</taxon>
        <taxon>Neoptera</taxon>
        <taxon>Paraneoptera</taxon>
        <taxon>Hemiptera</taxon>
        <taxon>Auchenorrhyncha</taxon>
        <taxon>Cercopoidea</taxon>
        <taxon>Clastopteridae</taxon>
        <taxon>Clastoptera</taxon>
    </lineage>
</organism>
<gene>
    <name evidence="6" type="ORF">g.10934</name>
    <name evidence="5" type="ORF">g.10935</name>
</gene>
<evidence type="ECO:0000256" key="3">
    <source>
        <dbReference type="ARBA" id="ARBA00023180"/>
    </source>
</evidence>
<dbReference type="EMBL" id="GEDC01029085">
    <property type="protein sequence ID" value="JAS08213.1"/>
    <property type="molecule type" value="Transcribed_RNA"/>
</dbReference>
<dbReference type="AlphaFoldDB" id="A0A1B6C3Z5"/>
<dbReference type="Pfam" id="PF03088">
    <property type="entry name" value="Str_synth"/>
    <property type="match status" value="1"/>
</dbReference>
<feature type="domain" description="Strictosidine synthase conserved region" evidence="4">
    <location>
        <begin position="166"/>
        <end position="252"/>
    </location>
</feature>
<dbReference type="InterPro" id="IPR011042">
    <property type="entry name" value="6-blade_b-propeller_TolB-like"/>
</dbReference>
<dbReference type="PANTHER" id="PTHR10426:SF88">
    <property type="entry name" value="ADIPOCYTE PLASMA MEMBRANE-ASSOCIATED PROTEIN HEMOMUCIN-RELATED"/>
    <property type="match status" value="1"/>
</dbReference>
<dbReference type="GO" id="GO:0016787">
    <property type="term" value="F:hydrolase activity"/>
    <property type="evidence" value="ECO:0007669"/>
    <property type="project" value="TreeGrafter"/>
</dbReference>
<comment type="similarity">
    <text evidence="1">Belongs to the strictosidine synthase family.</text>
</comment>
<evidence type="ECO:0000256" key="1">
    <source>
        <dbReference type="ARBA" id="ARBA00009191"/>
    </source>
</evidence>
<evidence type="ECO:0000313" key="5">
    <source>
        <dbReference type="EMBL" id="JAS08213.1"/>
    </source>
</evidence>